<keyword evidence="11" id="KW-1185">Reference proteome</keyword>
<dbReference type="CDD" id="cd01434">
    <property type="entry name" value="EFG_mtEFG1_IV"/>
    <property type="match status" value="1"/>
</dbReference>
<dbReference type="CDD" id="cd16262">
    <property type="entry name" value="EFG_III"/>
    <property type="match status" value="1"/>
</dbReference>
<dbReference type="Gene3D" id="3.30.70.240">
    <property type="match status" value="1"/>
</dbReference>
<dbReference type="GO" id="GO:0005737">
    <property type="term" value="C:cytoplasm"/>
    <property type="evidence" value="ECO:0007669"/>
    <property type="project" value="UniProtKB-SubCell"/>
</dbReference>
<dbReference type="InterPro" id="IPR047872">
    <property type="entry name" value="EFG_IV"/>
</dbReference>
<dbReference type="CDD" id="cd01886">
    <property type="entry name" value="EF-G"/>
    <property type="match status" value="1"/>
</dbReference>
<organism evidence="10 11">
    <name type="scientific">Hyphomonas adhaerens MHS-3</name>
    <dbReference type="NCBI Taxonomy" id="1280949"/>
    <lineage>
        <taxon>Bacteria</taxon>
        <taxon>Pseudomonadati</taxon>
        <taxon>Pseudomonadota</taxon>
        <taxon>Alphaproteobacteria</taxon>
        <taxon>Hyphomonadales</taxon>
        <taxon>Hyphomonadaceae</taxon>
        <taxon>Hyphomonas</taxon>
    </lineage>
</organism>
<dbReference type="PRINTS" id="PR00315">
    <property type="entry name" value="ELONGATNFCT"/>
</dbReference>
<gene>
    <name evidence="8" type="primary">fusA</name>
    <name evidence="10" type="ORF">HAD_00005</name>
</gene>
<dbReference type="FunFam" id="2.40.30.10:FF:000006">
    <property type="entry name" value="Elongation factor G"/>
    <property type="match status" value="1"/>
</dbReference>
<dbReference type="NCBIfam" id="TIGR00484">
    <property type="entry name" value="EF-G"/>
    <property type="match status" value="1"/>
</dbReference>
<keyword evidence="4 8" id="KW-0251">Elongation factor</keyword>
<dbReference type="SUPFAM" id="SSF54980">
    <property type="entry name" value="EF-G C-terminal domain-like"/>
    <property type="match status" value="2"/>
</dbReference>
<keyword evidence="3 8" id="KW-0547">Nucleotide-binding</keyword>
<dbReference type="GO" id="GO:0032790">
    <property type="term" value="P:ribosome disassembly"/>
    <property type="evidence" value="ECO:0007669"/>
    <property type="project" value="TreeGrafter"/>
</dbReference>
<dbReference type="FunFam" id="3.30.70.240:FF:000001">
    <property type="entry name" value="Elongation factor G"/>
    <property type="match status" value="1"/>
</dbReference>
<dbReference type="InterPro" id="IPR004540">
    <property type="entry name" value="Transl_elong_EFG/EF2"/>
</dbReference>
<dbReference type="InterPro" id="IPR014721">
    <property type="entry name" value="Ribsml_uS5_D2-typ_fold_subgr"/>
</dbReference>
<dbReference type="PROSITE" id="PS51722">
    <property type="entry name" value="G_TR_2"/>
    <property type="match status" value="1"/>
</dbReference>
<dbReference type="RefSeq" id="WP_035568475.1">
    <property type="nucleotide sequence ID" value="NZ_ARYH01000001.1"/>
</dbReference>
<evidence type="ECO:0000256" key="8">
    <source>
        <dbReference type="HAMAP-Rule" id="MF_00054"/>
    </source>
</evidence>
<dbReference type="Gene3D" id="3.30.230.10">
    <property type="match status" value="1"/>
</dbReference>
<dbReference type="FunFam" id="3.30.230.10:FF:000003">
    <property type="entry name" value="Elongation factor G"/>
    <property type="match status" value="1"/>
</dbReference>
<dbReference type="InterPro" id="IPR005517">
    <property type="entry name" value="Transl_elong_EFG/EF2_IV"/>
</dbReference>
<dbReference type="GO" id="GO:0005525">
    <property type="term" value="F:GTP binding"/>
    <property type="evidence" value="ECO:0007669"/>
    <property type="project" value="UniProtKB-UniRule"/>
</dbReference>
<comment type="function">
    <text evidence="7 8">Catalyzes the GTP-dependent ribosomal translocation step during translation elongation. During this step, the ribosome changes from the pre-translocational (PRE) to the post-translocational (POST) state as the newly formed A-site-bound peptidyl-tRNA and P-site-bound deacylated tRNA move to the P and E sites, respectively. Catalyzes the coordinated movement of the two tRNA molecules, the mRNA and conformational changes in the ribosome.</text>
</comment>
<dbReference type="PATRIC" id="fig|1280949.3.peg.1"/>
<comment type="caution">
    <text evidence="10">The sequence shown here is derived from an EMBL/GenBank/DDBJ whole genome shotgun (WGS) entry which is preliminary data.</text>
</comment>
<dbReference type="EMBL" id="ARYH01000001">
    <property type="protein sequence ID" value="KCZ84014.1"/>
    <property type="molecule type" value="Genomic_DNA"/>
</dbReference>
<dbReference type="Pfam" id="PF22042">
    <property type="entry name" value="EF-G_D2"/>
    <property type="match status" value="1"/>
</dbReference>
<evidence type="ECO:0000313" key="10">
    <source>
        <dbReference type="EMBL" id="KCZ84014.1"/>
    </source>
</evidence>
<feature type="binding site" evidence="8">
    <location>
        <begin position="100"/>
        <end position="104"/>
    </location>
    <ligand>
        <name>GTP</name>
        <dbReference type="ChEBI" id="CHEBI:37565"/>
    </ligand>
</feature>
<evidence type="ECO:0000259" key="9">
    <source>
        <dbReference type="PROSITE" id="PS51722"/>
    </source>
</evidence>
<dbReference type="Proteomes" id="UP000027446">
    <property type="component" value="Unassembled WGS sequence"/>
</dbReference>
<dbReference type="InterPro" id="IPR000795">
    <property type="entry name" value="T_Tr_GTP-bd_dom"/>
</dbReference>
<dbReference type="CDD" id="cd04088">
    <property type="entry name" value="EFG_mtEFG_II"/>
    <property type="match status" value="1"/>
</dbReference>
<dbReference type="Gene3D" id="2.40.30.10">
    <property type="entry name" value="Translation factors"/>
    <property type="match status" value="1"/>
</dbReference>
<keyword evidence="8" id="KW-0963">Cytoplasm</keyword>
<dbReference type="HAMAP" id="MF_00054_B">
    <property type="entry name" value="EF_G_EF_2_B"/>
    <property type="match status" value="1"/>
</dbReference>
<protein>
    <recommendedName>
        <fullName evidence="2 8">Elongation factor G</fullName>
        <shortName evidence="8">EF-G</shortName>
    </recommendedName>
</protein>
<evidence type="ECO:0000256" key="6">
    <source>
        <dbReference type="ARBA" id="ARBA00023134"/>
    </source>
</evidence>
<evidence type="ECO:0000256" key="5">
    <source>
        <dbReference type="ARBA" id="ARBA00022917"/>
    </source>
</evidence>
<dbReference type="InterPro" id="IPR009000">
    <property type="entry name" value="Transl_B-barrel_sf"/>
</dbReference>
<dbReference type="InterPro" id="IPR027417">
    <property type="entry name" value="P-loop_NTPase"/>
</dbReference>
<dbReference type="Pfam" id="PF00009">
    <property type="entry name" value="GTP_EFTU"/>
    <property type="match status" value="1"/>
</dbReference>
<evidence type="ECO:0000313" key="11">
    <source>
        <dbReference type="Proteomes" id="UP000027446"/>
    </source>
</evidence>
<dbReference type="NCBIfam" id="NF009381">
    <property type="entry name" value="PRK12740.1-5"/>
    <property type="match status" value="1"/>
</dbReference>
<dbReference type="Gene3D" id="3.30.70.870">
    <property type="entry name" value="Elongation Factor G (Translational Gtpase), domain 3"/>
    <property type="match status" value="1"/>
</dbReference>
<reference evidence="10 11" key="1">
    <citation type="journal article" date="2014" name="Antonie Van Leeuwenhoek">
        <title>Hyphomonas beringensis sp. nov. and Hyphomonas chukchiensis sp. nov., isolated from surface seawater of the Bering Sea and Chukchi Sea.</title>
        <authorList>
            <person name="Li C."/>
            <person name="Lai Q."/>
            <person name="Li G."/>
            <person name="Dong C."/>
            <person name="Wang J."/>
            <person name="Liao Y."/>
            <person name="Shao Z."/>
        </authorList>
    </citation>
    <scope>NUCLEOTIDE SEQUENCE [LARGE SCALE GENOMIC DNA]</scope>
    <source>
        <strain evidence="10 11">MHS-3</strain>
    </source>
</reference>
<accession>A0A069E2L9</accession>
<dbReference type="SUPFAM" id="SSF52540">
    <property type="entry name" value="P-loop containing nucleoside triphosphate hydrolases"/>
    <property type="match status" value="1"/>
</dbReference>
<feature type="domain" description="Tr-type G" evidence="9">
    <location>
        <begin position="8"/>
        <end position="302"/>
    </location>
</feature>
<dbReference type="AlphaFoldDB" id="A0A069E2L9"/>
<keyword evidence="5 8" id="KW-0648">Protein biosynthesis</keyword>
<dbReference type="GO" id="GO:0097216">
    <property type="term" value="F:guanosine tetraphosphate binding"/>
    <property type="evidence" value="ECO:0007669"/>
    <property type="project" value="UniProtKB-ARBA"/>
</dbReference>
<dbReference type="FunFam" id="3.40.50.300:FF:000029">
    <property type="entry name" value="Elongation factor G"/>
    <property type="match status" value="1"/>
</dbReference>
<dbReference type="InterPro" id="IPR009022">
    <property type="entry name" value="EFG_III"/>
</dbReference>
<dbReference type="NCBIfam" id="TIGR00231">
    <property type="entry name" value="small_GTP"/>
    <property type="match status" value="1"/>
</dbReference>
<dbReference type="SUPFAM" id="SSF50447">
    <property type="entry name" value="Translation proteins"/>
    <property type="match status" value="1"/>
</dbReference>
<dbReference type="InterPro" id="IPR053905">
    <property type="entry name" value="EF-G-like_DII"/>
</dbReference>
<evidence type="ECO:0000256" key="3">
    <source>
        <dbReference type="ARBA" id="ARBA00022741"/>
    </source>
</evidence>
<evidence type="ECO:0000256" key="7">
    <source>
        <dbReference type="ARBA" id="ARBA00024731"/>
    </source>
</evidence>
<dbReference type="PANTHER" id="PTHR43261:SF1">
    <property type="entry name" value="RIBOSOME-RELEASING FACTOR 2, MITOCHONDRIAL"/>
    <property type="match status" value="1"/>
</dbReference>
<dbReference type="PROSITE" id="PS00301">
    <property type="entry name" value="G_TR_1"/>
    <property type="match status" value="1"/>
</dbReference>
<evidence type="ECO:0000256" key="2">
    <source>
        <dbReference type="ARBA" id="ARBA00017872"/>
    </source>
</evidence>
<dbReference type="Pfam" id="PF03764">
    <property type="entry name" value="EFG_IV"/>
    <property type="match status" value="1"/>
</dbReference>
<dbReference type="SMART" id="SM00838">
    <property type="entry name" value="EFG_C"/>
    <property type="match status" value="1"/>
</dbReference>
<dbReference type="InterPro" id="IPR035647">
    <property type="entry name" value="EFG_III/V"/>
</dbReference>
<dbReference type="InterPro" id="IPR031157">
    <property type="entry name" value="G_TR_CS"/>
</dbReference>
<feature type="binding site" evidence="8">
    <location>
        <begin position="154"/>
        <end position="157"/>
    </location>
    <ligand>
        <name>GTP</name>
        <dbReference type="ChEBI" id="CHEBI:37565"/>
    </ligand>
</feature>
<sequence>MAREFQLDRYRNFGIMAHIDAGKTTTTERILYYTGKSHKIGEVHDGAATMDWMEQEQERGITITSAATTTFWFRTEDGETPTGIYGDTPDEAKFRFNIIDTPGHVDFTIEVERSLAVLDGAVCVLDANAGVEPQTETVWRQADRYKVPRIVFVNKMDKIGADFFNCVKMIKERTGATPAPIQLPIGSETELEGHVDLITMKEWVWAGEDLGASWEVREIRDSLKDLAEEWRSTLIETAVEMDDDAMEAYLEGNEPDEAKLRELIRKGTLSLSFVPVLAGSAFKNKGVQPMLNAVIDFLPGPLDVPPYMGFMPGDEEEVRNIERKADDSQPFSGLAFKIMNDPYMGTLTFTRIYSGTLSKGDSFMNSTKGKRERVGRMVMMHSNKQDEITEAYAGDIVALAGLKETTTGDTVCDPNKPVVLETMTFPDPVIEIAVEPKSKADQEKMSVGLQRLAAEDPSFRVETDHESGQTIMKGMGELHLDILIDRLKREFKVEANIGQPQVAYREKLGRAAEIDFTHKKQSGGTGQFARVKLQFEPLEAGSGFVFESTIVGGSVPKEYIPGVEKGLEMAKENGLLAGYPVTDFKAKLVDGAFHDVDSSVLAFEIASRGAFRELKSQGDPRLMEPIMNVEVVTPEDYMGDVIGDLNSRRGQIQGSEPRGNAVAIKAFVPLVNMFGYVSDLRGMSQGRAQFTMLFAHYDEVPRAEAQKIISEVSGS</sequence>
<dbReference type="InterPro" id="IPR035649">
    <property type="entry name" value="EFG_V"/>
</dbReference>
<dbReference type="SUPFAM" id="SSF54211">
    <property type="entry name" value="Ribosomal protein S5 domain 2-like"/>
    <property type="match status" value="1"/>
</dbReference>
<evidence type="ECO:0000256" key="4">
    <source>
        <dbReference type="ARBA" id="ARBA00022768"/>
    </source>
</evidence>
<dbReference type="FunFam" id="3.30.70.870:FF:000001">
    <property type="entry name" value="Elongation factor G"/>
    <property type="match status" value="1"/>
</dbReference>
<dbReference type="SMART" id="SM00889">
    <property type="entry name" value="EFG_IV"/>
    <property type="match status" value="1"/>
</dbReference>
<evidence type="ECO:0000256" key="1">
    <source>
        <dbReference type="ARBA" id="ARBA00005870"/>
    </source>
</evidence>
<feature type="binding site" evidence="8">
    <location>
        <begin position="17"/>
        <end position="24"/>
    </location>
    <ligand>
        <name>GTP</name>
        <dbReference type="ChEBI" id="CHEBI:37565"/>
    </ligand>
</feature>
<dbReference type="InterPro" id="IPR020568">
    <property type="entry name" value="Ribosomal_Su5_D2-typ_SF"/>
</dbReference>
<dbReference type="InterPro" id="IPR000640">
    <property type="entry name" value="EFG_V-like"/>
</dbReference>
<dbReference type="Pfam" id="PF00679">
    <property type="entry name" value="EFG_C"/>
    <property type="match status" value="1"/>
</dbReference>
<dbReference type="Gene3D" id="3.40.50.300">
    <property type="entry name" value="P-loop containing nucleotide triphosphate hydrolases"/>
    <property type="match status" value="1"/>
</dbReference>
<name>A0A069E2L9_9PROT</name>
<dbReference type="PANTHER" id="PTHR43261">
    <property type="entry name" value="TRANSLATION ELONGATION FACTOR G-RELATED"/>
    <property type="match status" value="1"/>
</dbReference>
<dbReference type="InterPro" id="IPR005225">
    <property type="entry name" value="Small_GTP-bd"/>
</dbReference>
<dbReference type="GO" id="GO:0003924">
    <property type="term" value="F:GTPase activity"/>
    <property type="evidence" value="ECO:0007669"/>
    <property type="project" value="InterPro"/>
</dbReference>
<dbReference type="eggNOG" id="COG0480">
    <property type="taxonomic scope" value="Bacteria"/>
</dbReference>
<dbReference type="Pfam" id="PF14492">
    <property type="entry name" value="EFG_III"/>
    <property type="match status" value="1"/>
</dbReference>
<dbReference type="STRING" id="1280949.HAD_00005"/>
<proteinExistence type="inferred from homology"/>
<comment type="subcellular location">
    <subcellularLocation>
        <location evidence="8">Cytoplasm</location>
    </subcellularLocation>
</comment>
<dbReference type="InterPro" id="IPR041095">
    <property type="entry name" value="EFG_II"/>
</dbReference>
<comment type="similarity">
    <text evidence="1 8">Belongs to the TRAFAC class translation factor GTPase superfamily. Classic translation factor GTPase family. EF-G/EF-2 subfamily.</text>
</comment>
<dbReference type="GO" id="GO:0003746">
    <property type="term" value="F:translation elongation factor activity"/>
    <property type="evidence" value="ECO:0007669"/>
    <property type="project" value="UniProtKB-UniRule"/>
</dbReference>
<dbReference type="CDD" id="cd03713">
    <property type="entry name" value="EFG_mtEFG_C"/>
    <property type="match status" value="1"/>
</dbReference>
<dbReference type="OrthoDB" id="7622291at2"/>
<keyword evidence="6 8" id="KW-0342">GTP-binding</keyword>